<dbReference type="HOGENOM" id="CLU_076053_1_0_11"/>
<dbReference type="NCBIfam" id="TIGR03089">
    <property type="entry name" value="TIGR03089 family protein"/>
    <property type="match status" value="1"/>
</dbReference>
<dbReference type="Proteomes" id="UP000000492">
    <property type="component" value="Chromosome"/>
</dbReference>
<evidence type="ECO:0000313" key="2">
    <source>
        <dbReference type="Proteomes" id="UP000000492"/>
    </source>
</evidence>
<dbReference type="EMBL" id="CP002857">
    <property type="protein sequence ID" value="AEI10089.1"/>
    <property type="molecule type" value="Genomic_DNA"/>
</dbReference>
<name>F8E1D7_CORRG</name>
<protein>
    <recommendedName>
        <fullName evidence="3">TIGR03089 family protein</fullName>
    </recommendedName>
</protein>
<evidence type="ECO:0000313" key="1">
    <source>
        <dbReference type="EMBL" id="AEI10089.1"/>
    </source>
</evidence>
<dbReference type="KEGG" id="crd:CRES_1737"/>
<organism evidence="1 2">
    <name type="scientific">Corynebacterium resistens (strain DSM 45100 / JCM 12819 / GTC 2026 / SICGH 158)</name>
    <dbReference type="NCBI Taxonomy" id="662755"/>
    <lineage>
        <taxon>Bacteria</taxon>
        <taxon>Bacillati</taxon>
        <taxon>Actinomycetota</taxon>
        <taxon>Actinomycetes</taxon>
        <taxon>Mycobacteriales</taxon>
        <taxon>Corynebacteriaceae</taxon>
        <taxon>Corynebacterium</taxon>
    </lineage>
</organism>
<dbReference type="AlphaFoldDB" id="F8E1D7"/>
<dbReference type="OrthoDB" id="3396763at2"/>
<accession>F8E1D7</accession>
<reference evidence="1 2" key="1">
    <citation type="journal article" date="2012" name="BMC Genomics">
        <title>Complete genome sequence, lifestyle, and multi-drug resistance of the human pathogen Corynebacterium resistens DSM 45100 isolated from blood samples of a leukemia patient.</title>
        <authorList>
            <person name="Schroder J."/>
            <person name="Maus I."/>
            <person name="Meyer K."/>
            <person name="Wordemann S."/>
            <person name="Blom J."/>
            <person name="Jaenicke S."/>
            <person name="Schneider J."/>
            <person name="Trost E."/>
            <person name="Tauch A."/>
        </authorList>
    </citation>
    <scope>NUCLEOTIDE SEQUENCE [LARGE SCALE GENOMIC DNA]</scope>
    <source>
        <strain evidence="2">DSM 45100 / JCM 12819 / CCUG 50093 / GTC 2026 / SICGH 158</strain>
    </source>
</reference>
<dbReference type="Gene3D" id="3.40.50.12780">
    <property type="entry name" value="N-terminal domain of ligase-like"/>
    <property type="match status" value="1"/>
</dbReference>
<proteinExistence type="predicted"/>
<dbReference type="STRING" id="662755.CRES_1737"/>
<dbReference type="RefSeq" id="WP_013889076.1">
    <property type="nucleotide sequence ID" value="NC_015673.1"/>
</dbReference>
<dbReference type="eggNOG" id="COG0318">
    <property type="taxonomic scope" value="Bacteria"/>
</dbReference>
<dbReference type="SUPFAM" id="SSF56801">
    <property type="entry name" value="Acetyl-CoA synthetase-like"/>
    <property type="match status" value="1"/>
</dbReference>
<sequence length="253" mass="26759">MDFVTDLLTDPATPRLTTYSPHGRMELSGQTLSNWQAKVANLLTSIGAQPGDVVLISAPASWQPAVIALGAWKIGCSIASSFEELTQVLEVASSSTDAPLSPAGRLIAVFTDDAALADSEEAADAEEVYLLSDDPFGRGVEESGGDVPFGINDFSPELRVQPDAFMGLEIPEEASNRHLVTGDLTAEEYLVRAREQWGDEYPRAAISPWADAQGLAAALEPLAVGGSTVMIATDAVSDLEKVLATENVTAKRL</sequence>
<keyword evidence="2" id="KW-1185">Reference proteome</keyword>
<dbReference type="InterPro" id="IPR042099">
    <property type="entry name" value="ANL_N_sf"/>
</dbReference>
<dbReference type="InterPro" id="IPR017523">
    <property type="entry name" value="Rv3268"/>
</dbReference>
<gene>
    <name evidence="1" type="ordered locus">CRES_1737</name>
</gene>
<evidence type="ECO:0008006" key="3">
    <source>
        <dbReference type="Google" id="ProtNLM"/>
    </source>
</evidence>